<dbReference type="RefSeq" id="XP_003681132.1">
    <property type="nucleotide sequence ID" value="XM_003681084.1"/>
</dbReference>
<evidence type="ECO:0000256" key="3">
    <source>
        <dbReference type="ARBA" id="ARBA00009731"/>
    </source>
</evidence>
<keyword evidence="9 11" id="KW-0472">Membrane</keyword>
<dbReference type="Proteomes" id="UP000005627">
    <property type="component" value="Chromosome 4"/>
</dbReference>
<dbReference type="GO" id="GO:0098548">
    <property type="term" value="C:cytoplasmic side of Golgi membrane"/>
    <property type="evidence" value="ECO:0007669"/>
    <property type="project" value="EnsemblFungi"/>
</dbReference>
<evidence type="ECO:0000256" key="6">
    <source>
        <dbReference type="ARBA" id="ARBA00022692"/>
    </source>
</evidence>
<dbReference type="InParanoid" id="G8ZTH7"/>
<comment type="subunit">
    <text evidence="4 11">Heterodimer with ALG13 to form a functional enzyme.</text>
</comment>
<feature type="transmembrane region" description="Helical" evidence="11">
    <location>
        <begin position="6"/>
        <end position="28"/>
    </location>
</feature>
<evidence type="ECO:0000256" key="10">
    <source>
        <dbReference type="ARBA" id="ARBA00032062"/>
    </source>
</evidence>
<dbReference type="KEGG" id="tdl:TDEL_0D03370"/>
<keyword evidence="8 11" id="KW-1133">Transmembrane helix</keyword>
<name>G8ZTH7_TORDE</name>
<sequence length="238" mass="26934">MKVEFVFVGLLLAYAALVVRLISILPFFKGYSNGFDNQDGSLKVSLFEHKAKRPLRLFLFLGSGGHTGEMLRLIENYKRVLLAKGNTICVGYSDQKSKECFVRSIASEYPDCRFEYYQFKKAREVNASLLQSLISVLQTLLTSLKNVIKISSDFRQGPHLVLLNGPGTCCIIATWFKMLEFLNFAQPCSNLVYVESLARINTLSLTGKILYYIADVFIVQWQELTSQNPRAKCFGILV</sequence>
<reference evidence="12 13" key="1">
    <citation type="journal article" date="2011" name="Proc. Natl. Acad. Sci. U.S.A.">
        <title>Evolutionary erosion of yeast sex chromosomes by mating-type switching accidents.</title>
        <authorList>
            <person name="Gordon J.L."/>
            <person name="Armisen D."/>
            <person name="Proux-Wera E."/>
            <person name="Oheigeartaigh S.S."/>
            <person name="Byrne K.P."/>
            <person name="Wolfe K.H."/>
        </authorList>
    </citation>
    <scope>NUCLEOTIDE SEQUENCE [LARGE SCALE GENOMIC DNA]</scope>
    <source>
        <strain evidence="13">ATCC 10662 / CBS 1146 / NBRC 0425 / NCYC 2629 / NRRL Y-866</strain>
    </source>
</reference>
<comment type="function">
    <text evidence="11">Involved in protein N-glycosylation. Essential for the second step of the dolichol-linked oligosaccharide pathway. Anchors the catalytic subunit ALG13 to the ER.</text>
</comment>
<evidence type="ECO:0000313" key="13">
    <source>
        <dbReference type="Proteomes" id="UP000005627"/>
    </source>
</evidence>
<evidence type="ECO:0000256" key="7">
    <source>
        <dbReference type="ARBA" id="ARBA00022824"/>
    </source>
</evidence>
<dbReference type="PANTHER" id="PTHR12154:SF4">
    <property type="entry name" value="UDP-N-ACETYLGLUCOSAMINE TRANSFERASE SUBUNIT ALG14 HOMOLOG"/>
    <property type="match status" value="1"/>
</dbReference>
<keyword evidence="6 11" id="KW-0812">Transmembrane</keyword>
<comment type="similarity">
    <text evidence="3 11">Belongs to the ALG14 family.</text>
</comment>
<dbReference type="InterPro" id="IPR013969">
    <property type="entry name" value="Oligosacch_biosynth_Alg14"/>
</dbReference>
<dbReference type="OrthoDB" id="17098at2759"/>
<comment type="subcellular location">
    <subcellularLocation>
        <location evidence="1 11">Endoplasmic reticulum membrane</location>
        <topology evidence="1 11">Single-pass membrane protein</topology>
    </subcellularLocation>
    <subcellularLocation>
        <location evidence="2">Nucleus membrane</location>
        <topology evidence="2">Single-pass membrane protein</topology>
    </subcellularLocation>
</comment>
<dbReference type="HOGENOM" id="CLU_064541_2_2_1"/>
<dbReference type="GO" id="GO:0004577">
    <property type="term" value="F:N-acetylglucosaminyldiphosphodolichol N-acetylglucosaminyltransferase activity"/>
    <property type="evidence" value="ECO:0007669"/>
    <property type="project" value="EnsemblFungi"/>
</dbReference>
<dbReference type="GeneID" id="11502355"/>
<dbReference type="GO" id="GO:0043541">
    <property type="term" value="C:UDP-N-acetylglucosamine transferase complex"/>
    <property type="evidence" value="ECO:0007669"/>
    <property type="project" value="EnsemblFungi"/>
</dbReference>
<protein>
    <recommendedName>
        <fullName evidence="5 11">UDP-N-acetylglucosamine transferase subunit ALG14</fullName>
    </recommendedName>
    <alternativeName>
        <fullName evidence="10 11">Asparagine-linked glycosylation protein 14</fullName>
    </alternativeName>
</protein>
<proteinExistence type="inferred from homology"/>
<evidence type="ECO:0000256" key="1">
    <source>
        <dbReference type="ARBA" id="ARBA00004389"/>
    </source>
</evidence>
<dbReference type="FunCoup" id="G8ZTH7">
    <property type="interactions" value="331"/>
</dbReference>
<evidence type="ECO:0000313" key="12">
    <source>
        <dbReference type="EMBL" id="CCE91921.1"/>
    </source>
</evidence>
<dbReference type="EMBL" id="HE616745">
    <property type="protein sequence ID" value="CCE91921.1"/>
    <property type="molecule type" value="Genomic_DNA"/>
</dbReference>
<evidence type="ECO:0000256" key="9">
    <source>
        <dbReference type="ARBA" id="ARBA00023136"/>
    </source>
</evidence>
<organism evidence="12 13">
    <name type="scientific">Torulaspora delbrueckii</name>
    <name type="common">Yeast</name>
    <name type="synonym">Candida colliculosa</name>
    <dbReference type="NCBI Taxonomy" id="4950"/>
    <lineage>
        <taxon>Eukaryota</taxon>
        <taxon>Fungi</taxon>
        <taxon>Dikarya</taxon>
        <taxon>Ascomycota</taxon>
        <taxon>Saccharomycotina</taxon>
        <taxon>Saccharomycetes</taxon>
        <taxon>Saccharomycetales</taxon>
        <taxon>Saccharomycetaceae</taxon>
        <taxon>Torulaspora</taxon>
    </lineage>
</organism>
<keyword evidence="13" id="KW-1185">Reference proteome</keyword>
<dbReference type="Pfam" id="PF08660">
    <property type="entry name" value="Alg14"/>
    <property type="match status" value="1"/>
</dbReference>
<keyword evidence="7 11" id="KW-0256">Endoplasmic reticulum</keyword>
<accession>G8ZTH7</accession>
<dbReference type="GO" id="GO:0005811">
    <property type="term" value="C:lipid droplet"/>
    <property type="evidence" value="ECO:0007669"/>
    <property type="project" value="EnsemblFungi"/>
</dbReference>
<evidence type="ECO:0000256" key="5">
    <source>
        <dbReference type="ARBA" id="ARBA00017467"/>
    </source>
</evidence>
<evidence type="ECO:0000256" key="11">
    <source>
        <dbReference type="RuleBase" id="RU362127"/>
    </source>
</evidence>
<evidence type="ECO:0000256" key="2">
    <source>
        <dbReference type="ARBA" id="ARBA00004590"/>
    </source>
</evidence>
<dbReference type="eggNOG" id="KOG3339">
    <property type="taxonomic scope" value="Eukaryota"/>
</dbReference>
<dbReference type="GO" id="GO:0006488">
    <property type="term" value="P:dolichol-linked oligosaccharide biosynthetic process"/>
    <property type="evidence" value="ECO:0007669"/>
    <property type="project" value="EnsemblFungi"/>
</dbReference>
<dbReference type="GO" id="GO:0031965">
    <property type="term" value="C:nuclear membrane"/>
    <property type="evidence" value="ECO:0007669"/>
    <property type="project" value="UniProtKB-SubCell"/>
</dbReference>
<dbReference type="PANTHER" id="PTHR12154">
    <property type="entry name" value="GLYCOSYL TRANSFERASE-RELATED"/>
    <property type="match status" value="1"/>
</dbReference>
<dbReference type="STRING" id="1076872.G8ZTH7"/>
<evidence type="ECO:0000256" key="4">
    <source>
        <dbReference type="ARBA" id="ARBA00011335"/>
    </source>
</evidence>
<dbReference type="GO" id="GO:0043495">
    <property type="term" value="F:protein-membrane adaptor activity"/>
    <property type="evidence" value="ECO:0007669"/>
    <property type="project" value="EnsemblFungi"/>
</dbReference>
<dbReference type="AlphaFoldDB" id="G8ZTH7"/>
<dbReference type="Gene3D" id="3.40.50.2000">
    <property type="entry name" value="Glycogen Phosphorylase B"/>
    <property type="match status" value="1"/>
</dbReference>
<evidence type="ECO:0000256" key="8">
    <source>
        <dbReference type="ARBA" id="ARBA00022989"/>
    </source>
</evidence>
<gene>
    <name evidence="12" type="primary">TDEL0D03370</name>
    <name evidence="11" type="synonym">ALG14</name>
    <name evidence="12" type="ORF">TDEL_0D03370</name>
</gene>